<name>A0A432Y7E5_9GAMM</name>
<organism evidence="1 2">
    <name type="scientific">Pseudidiomarina homiensis</name>
    <dbReference type="NCBI Taxonomy" id="364198"/>
    <lineage>
        <taxon>Bacteria</taxon>
        <taxon>Pseudomonadati</taxon>
        <taxon>Pseudomonadota</taxon>
        <taxon>Gammaproteobacteria</taxon>
        <taxon>Alteromonadales</taxon>
        <taxon>Idiomarinaceae</taxon>
        <taxon>Pseudidiomarina</taxon>
    </lineage>
</organism>
<accession>A0A432Y7E5</accession>
<protein>
    <submittedName>
        <fullName evidence="1">Uncharacterized protein</fullName>
    </submittedName>
</protein>
<dbReference type="Proteomes" id="UP000287649">
    <property type="component" value="Unassembled WGS sequence"/>
</dbReference>
<sequence length="119" mass="14113">MPEHTTITVRSLVTELMPKLRTIEHVIEKRLDDLIWKAPTPTRKFQLETLKNEFELELMMIKMNMKHLLKRHQNVINVADLEHDETVLELDEREQTAVTAAWKLYQRVDKIAAHFNISL</sequence>
<keyword evidence="2" id="KW-1185">Reference proteome</keyword>
<evidence type="ECO:0000313" key="1">
    <source>
        <dbReference type="EMBL" id="RUO56766.1"/>
    </source>
</evidence>
<comment type="caution">
    <text evidence="1">The sequence shown here is derived from an EMBL/GenBank/DDBJ whole genome shotgun (WGS) entry which is preliminary data.</text>
</comment>
<evidence type="ECO:0000313" key="2">
    <source>
        <dbReference type="Proteomes" id="UP000287649"/>
    </source>
</evidence>
<dbReference type="AlphaFoldDB" id="A0A432Y7E5"/>
<dbReference type="EMBL" id="PIPX01000001">
    <property type="protein sequence ID" value="RUO56766.1"/>
    <property type="molecule type" value="Genomic_DNA"/>
</dbReference>
<dbReference type="OrthoDB" id="6238442at2"/>
<dbReference type="RefSeq" id="WP_126772285.1">
    <property type="nucleotide sequence ID" value="NZ_JANQBU010000001.1"/>
</dbReference>
<proteinExistence type="predicted"/>
<reference evidence="2" key="1">
    <citation type="journal article" date="2018" name="Front. Microbiol.">
        <title>Genome-Based Analysis Reveals the Taxonomy and Diversity of the Family Idiomarinaceae.</title>
        <authorList>
            <person name="Liu Y."/>
            <person name="Lai Q."/>
            <person name="Shao Z."/>
        </authorList>
    </citation>
    <scope>NUCLEOTIDE SEQUENCE [LARGE SCALE GENOMIC DNA]</scope>
    <source>
        <strain evidence="2">PO-M2</strain>
    </source>
</reference>
<gene>
    <name evidence="1" type="ORF">CWI70_08540</name>
</gene>